<protein>
    <submittedName>
        <fullName evidence="2">Uncharacterized protein</fullName>
    </submittedName>
</protein>
<gene>
    <name evidence="2" type="ORF">LQ318_14375</name>
</gene>
<keyword evidence="1" id="KW-0472">Membrane</keyword>
<accession>A0ABT3Q1W7</accession>
<keyword evidence="1" id="KW-1133">Transmembrane helix</keyword>
<name>A0ABT3Q1W7_9BACT</name>
<organism evidence="2 3">
    <name type="scientific">Fodinibius salicampi</name>
    <dbReference type="NCBI Taxonomy" id="1920655"/>
    <lineage>
        <taxon>Bacteria</taxon>
        <taxon>Pseudomonadati</taxon>
        <taxon>Balneolota</taxon>
        <taxon>Balneolia</taxon>
        <taxon>Balneolales</taxon>
        <taxon>Balneolaceae</taxon>
        <taxon>Fodinibius</taxon>
    </lineage>
</organism>
<feature type="transmembrane region" description="Helical" evidence="1">
    <location>
        <begin position="40"/>
        <end position="62"/>
    </location>
</feature>
<sequence length="115" mass="12758">MSKSRKHNNWKIPSDEPNIRDSAYSTGISKWINQIHSSTTISLVAGISQVGVGLAVITVSILGFIQPIWVSTLLTMISSLSTMIGCFLVYHTITKMHDPNKLLRDAMKRVTESKN</sequence>
<feature type="transmembrane region" description="Helical" evidence="1">
    <location>
        <begin position="68"/>
        <end position="90"/>
    </location>
</feature>
<evidence type="ECO:0000313" key="3">
    <source>
        <dbReference type="Proteomes" id="UP001207337"/>
    </source>
</evidence>
<dbReference type="RefSeq" id="WP_265791173.1">
    <property type="nucleotide sequence ID" value="NZ_BAABRS010000004.1"/>
</dbReference>
<reference evidence="2 3" key="1">
    <citation type="submission" date="2021-11" db="EMBL/GenBank/DDBJ databases">
        <title>Aliifidinibius sp. nov., a new bacterium isolated from saline soil.</title>
        <authorList>
            <person name="Galisteo C."/>
            <person name="De La Haba R."/>
            <person name="Sanchez-Porro C."/>
            <person name="Ventosa A."/>
        </authorList>
    </citation>
    <scope>NUCLEOTIDE SEQUENCE [LARGE SCALE GENOMIC DNA]</scope>
    <source>
        <strain evidence="2 3">KACC 190600</strain>
    </source>
</reference>
<keyword evidence="1" id="KW-0812">Transmembrane</keyword>
<evidence type="ECO:0000313" key="2">
    <source>
        <dbReference type="EMBL" id="MCW9714095.1"/>
    </source>
</evidence>
<evidence type="ECO:0000256" key="1">
    <source>
        <dbReference type="SAM" id="Phobius"/>
    </source>
</evidence>
<dbReference type="Proteomes" id="UP001207337">
    <property type="component" value="Unassembled WGS sequence"/>
</dbReference>
<keyword evidence="3" id="KW-1185">Reference proteome</keyword>
<dbReference type="EMBL" id="JAJNDC010000004">
    <property type="protein sequence ID" value="MCW9714095.1"/>
    <property type="molecule type" value="Genomic_DNA"/>
</dbReference>
<proteinExistence type="predicted"/>
<comment type="caution">
    <text evidence="2">The sequence shown here is derived from an EMBL/GenBank/DDBJ whole genome shotgun (WGS) entry which is preliminary data.</text>
</comment>